<dbReference type="PANTHER" id="PTHR34821:SF2">
    <property type="entry name" value="INNER MEMBRANE PROTEIN YDCZ"/>
    <property type="match status" value="1"/>
</dbReference>
<dbReference type="Proteomes" id="UP000239590">
    <property type="component" value="Unassembled WGS sequence"/>
</dbReference>
<reference evidence="3" key="1">
    <citation type="submission" date="2018-02" db="EMBL/GenBank/DDBJ databases">
        <title>Genome sequencing of Solimonas sp. HR-BB.</title>
        <authorList>
            <person name="Lee Y."/>
            <person name="Jeon C.O."/>
        </authorList>
    </citation>
    <scope>NUCLEOTIDE SEQUENCE [LARGE SCALE GENOMIC DNA]</scope>
    <source>
        <strain evidence="3">HR-U</strain>
    </source>
</reference>
<evidence type="ECO:0000313" key="2">
    <source>
        <dbReference type="EMBL" id="PQA56075.1"/>
    </source>
</evidence>
<keyword evidence="1" id="KW-1133">Transmembrane helix</keyword>
<organism evidence="2 3">
    <name type="scientific">Siphonobacter curvatus</name>
    <dbReference type="NCBI Taxonomy" id="2094562"/>
    <lineage>
        <taxon>Bacteria</taxon>
        <taxon>Pseudomonadati</taxon>
        <taxon>Bacteroidota</taxon>
        <taxon>Cytophagia</taxon>
        <taxon>Cytophagales</taxon>
        <taxon>Cytophagaceae</taxon>
        <taxon>Siphonobacter</taxon>
    </lineage>
</organism>
<dbReference type="OrthoDB" id="9097160at2"/>
<accession>A0A2S7III5</accession>
<feature type="transmembrane region" description="Helical" evidence="1">
    <location>
        <begin position="34"/>
        <end position="52"/>
    </location>
</feature>
<keyword evidence="1" id="KW-0812">Transmembrane</keyword>
<evidence type="ECO:0000313" key="3">
    <source>
        <dbReference type="Proteomes" id="UP000239590"/>
    </source>
</evidence>
<dbReference type="Pfam" id="PF04657">
    <property type="entry name" value="DMT_YdcZ"/>
    <property type="match status" value="1"/>
</dbReference>
<keyword evidence="3" id="KW-1185">Reference proteome</keyword>
<gene>
    <name evidence="2" type="ORF">C5O19_17095</name>
</gene>
<feature type="transmembrane region" description="Helical" evidence="1">
    <location>
        <begin position="127"/>
        <end position="146"/>
    </location>
</feature>
<proteinExistence type="predicted"/>
<name>A0A2S7III5_9BACT</name>
<feature type="transmembrane region" description="Helical" evidence="1">
    <location>
        <begin position="72"/>
        <end position="91"/>
    </location>
</feature>
<dbReference type="PANTHER" id="PTHR34821">
    <property type="entry name" value="INNER MEMBRANE PROTEIN YDCZ"/>
    <property type="match status" value="1"/>
</dbReference>
<evidence type="ECO:0000256" key="1">
    <source>
        <dbReference type="SAM" id="Phobius"/>
    </source>
</evidence>
<dbReference type="EMBL" id="PTRA01000003">
    <property type="protein sequence ID" value="PQA56075.1"/>
    <property type="molecule type" value="Genomic_DNA"/>
</dbReference>
<protein>
    <submittedName>
        <fullName evidence="2">EamA-like transporter family protein</fullName>
    </submittedName>
</protein>
<keyword evidence="1" id="KW-0472">Membrane</keyword>
<sequence length="149" mass="15913">MQQLIFFVLAILCGAVFPTQAGLNAQMARLTGQALWAAFFSFVMGVVVLFLASLTTRTSFGEAVAAAKTAPWYVWFAGVLGAYYISTVIVVMPRLGVALTFGLVVLGQMIVSLLLDHYGWLGVAVKPISIGRIVGAMLIVGGVVLIRKF</sequence>
<dbReference type="AlphaFoldDB" id="A0A2S7III5"/>
<feature type="transmembrane region" description="Helical" evidence="1">
    <location>
        <begin position="97"/>
        <end position="115"/>
    </location>
</feature>
<dbReference type="RefSeq" id="WP_104714629.1">
    <property type="nucleotide sequence ID" value="NZ_PTRA01000003.1"/>
</dbReference>
<comment type="caution">
    <text evidence="2">The sequence shown here is derived from an EMBL/GenBank/DDBJ whole genome shotgun (WGS) entry which is preliminary data.</text>
</comment>
<dbReference type="GO" id="GO:0005886">
    <property type="term" value="C:plasma membrane"/>
    <property type="evidence" value="ECO:0007669"/>
    <property type="project" value="TreeGrafter"/>
</dbReference>
<dbReference type="InterPro" id="IPR006750">
    <property type="entry name" value="YdcZ"/>
</dbReference>